<sequence>MKYLWIFVGNKPQTQAFQIAAPPSLFQGVEEREVEPTKDSGPGCLPPPVQQLRIITAKPPPHREESEVHVELVFSKENHQADHIHPETQHTLHRAFTVCAARGARHRGCGDGARGPHSV</sequence>
<gene>
    <name evidence="1" type="ORF">H920_05284</name>
</gene>
<reference evidence="1 2" key="1">
    <citation type="submission" date="2013-11" db="EMBL/GenBank/DDBJ databases">
        <title>The Damaraland mole rat (Fukomys damarensis) genome and evolution of African mole rats.</title>
        <authorList>
            <person name="Gladyshev V.N."/>
            <person name="Fang X."/>
        </authorList>
    </citation>
    <scope>NUCLEOTIDE SEQUENCE [LARGE SCALE GENOMIC DNA]</scope>
    <source>
        <tissue evidence="1">Liver</tissue>
    </source>
</reference>
<proteinExistence type="predicted"/>
<name>A0A091ECQ7_FUKDA</name>
<accession>A0A091ECQ7</accession>
<evidence type="ECO:0000313" key="1">
    <source>
        <dbReference type="EMBL" id="KFO33096.1"/>
    </source>
</evidence>
<organism evidence="1 2">
    <name type="scientific">Fukomys damarensis</name>
    <name type="common">Damaraland mole rat</name>
    <name type="synonym">Cryptomys damarensis</name>
    <dbReference type="NCBI Taxonomy" id="885580"/>
    <lineage>
        <taxon>Eukaryota</taxon>
        <taxon>Metazoa</taxon>
        <taxon>Chordata</taxon>
        <taxon>Craniata</taxon>
        <taxon>Vertebrata</taxon>
        <taxon>Euteleostomi</taxon>
        <taxon>Mammalia</taxon>
        <taxon>Eutheria</taxon>
        <taxon>Euarchontoglires</taxon>
        <taxon>Glires</taxon>
        <taxon>Rodentia</taxon>
        <taxon>Hystricomorpha</taxon>
        <taxon>Bathyergidae</taxon>
        <taxon>Fukomys</taxon>
    </lineage>
</organism>
<evidence type="ECO:0000313" key="2">
    <source>
        <dbReference type="Proteomes" id="UP000028990"/>
    </source>
</evidence>
<dbReference type="AlphaFoldDB" id="A0A091ECQ7"/>
<dbReference type="EMBL" id="KN122104">
    <property type="protein sequence ID" value="KFO33096.1"/>
    <property type="molecule type" value="Genomic_DNA"/>
</dbReference>
<keyword evidence="2" id="KW-1185">Reference proteome</keyword>
<dbReference type="Proteomes" id="UP000028990">
    <property type="component" value="Unassembled WGS sequence"/>
</dbReference>
<protein>
    <submittedName>
        <fullName evidence="1">Uncharacterized protein</fullName>
    </submittedName>
</protein>